<dbReference type="PANTHER" id="PTHR12304:SF56">
    <property type="entry name" value="HYDROLASE, PUTATIVE (AFU_ORTHOLOGUE AFUA_1G11790)-RELATED"/>
    <property type="match status" value="1"/>
</dbReference>
<evidence type="ECO:0000256" key="1">
    <source>
        <dbReference type="ARBA" id="ARBA00009176"/>
    </source>
</evidence>
<dbReference type="GO" id="GO:0006152">
    <property type="term" value="P:purine nucleoside catabolic process"/>
    <property type="evidence" value="ECO:0007669"/>
    <property type="project" value="TreeGrafter"/>
</dbReference>
<comment type="similarity">
    <text evidence="1">Belongs to the IUNH family.</text>
</comment>
<gene>
    <name evidence="5" type="ORF">EJ06DRAFT_537390</name>
</gene>
<name>A0A6G1HZD0_9PEZI</name>
<keyword evidence="2" id="KW-0378">Hydrolase</keyword>
<keyword evidence="6" id="KW-1185">Reference proteome</keyword>
<dbReference type="Gene3D" id="3.90.245.10">
    <property type="entry name" value="Ribonucleoside hydrolase-like"/>
    <property type="match status" value="1"/>
</dbReference>
<dbReference type="OrthoDB" id="5783963at2759"/>
<evidence type="ECO:0000313" key="5">
    <source>
        <dbReference type="EMBL" id="KAF2401294.1"/>
    </source>
</evidence>
<dbReference type="AlphaFoldDB" id="A0A6G1HZD0"/>
<evidence type="ECO:0000256" key="2">
    <source>
        <dbReference type="ARBA" id="ARBA00022801"/>
    </source>
</evidence>
<feature type="domain" description="Inosine/uridine-preferring nucleoside hydrolase" evidence="4">
    <location>
        <begin position="6"/>
        <end position="375"/>
    </location>
</feature>
<dbReference type="EMBL" id="ML996693">
    <property type="protein sequence ID" value="KAF2401294.1"/>
    <property type="molecule type" value="Genomic_DNA"/>
</dbReference>
<dbReference type="InterPro" id="IPR001910">
    <property type="entry name" value="Inosine/uridine_hydrolase_dom"/>
</dbReference>
<accession>A0A6G1HZD0</accession>
<evidence type="ECO:0000313" key="6">
    <source>
        <dbReference type="Proteomes" id="UP000799640"/>
    </source>
</evidence>
<evidence type="ECO:0000259" key="4">
    <source>
        <dbReference type="Pfam" id="PF01156"/>
    </source>
</evidence>
<evidence type="ECO:0000256" key="3">
    <source>
        <dbReference type="ARBA" id="ARBA00023295"/>
    </source>
</evidence>
<protein>
    <submittedName>
        <fullName evidence="5">DNA glycosylase</fullName>
    </submittedName>
</protein>
<dbReference type="Pfam" id="PF01156">
    <property type="entry name" value="IU_nuc_hydro"/>
    <property type="match status" value="1"/>
</dbReference>
<dbReference type="GO" id="GO:0008477">
    <property type="term" value="F:purine nucleosidase activity"/>
    <property type="evidence" value="ECO:0007669"/>
    <property type="project" value="TreeGrafter"/>
</dbReference>
<dbReference type="GO" id="GO:0005829">
    <property type="term" value="C:cytosol"/>
    <property type="evidence" value="ECO:0007669"/>
    <property type="project" value="TreeGrafter"/>
</dbReference>
<dbReference type="InterPro" id="IPR023186">
    <property type="entry name" value="IUNH"/>
</dbReference>
<sequence length="423" mass="44089">MARHRVIIDTDPGVDDVLALLLALSARAEDIEVLLVSVTFGNIDVQSALRNVIATFHLVGREMAWRKAQGREEGFGALRACKPLVAVGADAPLADPLVMAEYFHGIDGLGGVHTSHPHLAPPNGWQARFPQLQVQEATDTLPATTEPAGSSPPEELYTPSPLPAHRAILDILAANPPGTITILALAPQTTLAKAAAADPTTFMRAKEVVAMAGALGVPGNVTPVAEFNAFADPVAAARVLALTARDPARTMPPDVPGGLGPYQAGLKGRLDVVLFPLDITTPHVLLPTTFSALIAPSVAAGSPLATWVAAFMVALYKTIARLEGEGEGLGLHDPLVVGYLLPGVGEGIEVGPTDVRVETGGQWTRGMTVSDRRPRVREEGGEVVGDEGGWLGGLGNRVRVAVGSGVVESFGEGMVRRILGIEG</sequence>
<dbReference type="InterPro" id="IPR036452">
    <property type="entry name" value="Ribo_hydro-like"/>
</dbReference>
<dbReference type="Proteomes" id="UP000799640">
    <property type="component" value="Unassembled WGS sequence"/>
</dbReference>
<dbReference type="PANTHER" id="PTHR12304">
    <property type="entry name" value="INOSINE-URIDINE PREFERRING NUCLEOSIDE HYDROLASE"/>
    <property type="match status" value="1"/>
</dbReference>
<dbReference type="SUPFAM" id="SSF53590">
    <property type="entry name" value="Nucleoside hydrolase"/>
    <property type="match status" value="1"/>
</dbReference>
<keyword evidence="3" id="KW-0326">Glycosidase</keyword>
<proteinExistence type="inferred from homology"/>
<reference evidence="5" key="1">
    <citation type="journal article" date="2020" name="Stud. Mycol.">
        <title>101 Dothideomycetes genomes: a test case for predicting lifestyles and emergence of pathogens.</title>
        <authorList>
            <person name="Haridas S."/>
            <person name="Albert R."/>
            <person name="Binder M."/>
            <person name="Bloem J."/>
            <person name="Labutti K."/>
            <person name="Salamov A."/>
            <person name="Andreopoulos B."/>
            <person name="Baker S."/>
            <person name="Barry K."/>
            <person name="Bills G."/>
            <person name="Bluhm B."/>
            <person name="Cannon C."/>
            <person name="Castanera R."/>
            <person name="Culley D."/>
            <person name="Daum C."/>
            <person name="Ezra D."/>
            <person name="Gonzalez J."/>
            <person name="Henrissat B."/>
            <person name="Kuo A."/>
            <person name="Liang C."/>
            <person name="Lipzen A."/>
            <person name="Lutzoni F."/>
            <person name="Magnuson J."/>
            <person name="Mondo S."/>
            <person name="Nolan M."/>
            <person name="Ohm R."/>
            <person name="Pangilinan J."/>
            <person name="Park H.-J."/>
            <person name="Ramirez L."/>
            <person name="Alfaro M."/>
            <person name="Sun H."/>
            <person name="Tritt A."/>
            <person name="Yoshinaga Y."/>
            <person name="Zwiers L.-H."/>
            <person name="Turgeon B."/>
            <person name="Goodwin S."/>
            <person name="Spatafora J."/>
            <person name="Crous P."/>
            <person name="Grigoriev I."/>
        </authorList>
    </citation>
    <scope>NUCLEOTIDE SEQUENCE</scope>
    <source>
        <strain evidence="5">CBS 262.69</strain>
    </source>
</reference>
<organism evidence="5 6">
    <name type="scientific">Trichodelitschia bisporula</name>
    <dbReference type="NCBI Taxonomy" id="703511"/>
    <lineage>
        <taxon>Eukaryota</taxon>
        <taxon>Fungi</taxon>
        <taxon>Dikarya</taxon>
        <taxon>Ascomycota</taxon>
        <taxon>Pezizomycotina</taxon>
        <taxon>Dothideomycetes</taxon>
        <taxon>Dothideomycetes incertae sedis</taxon>
        <taxon>Phaeotrichales</taxon>
        <taxon>Phaeotrichaceae</taxon>
        <taxon>Trichodelitschia</taxon>
    </lineage>
</organism>